<evidence type="ECO:0000256" key="4">
    <source>
        <dbReference type="ARBA" id="ARBA00023002"/>
    </source>
</evidence>
<dbReference type="Proteomes" id="UP001166004">
    <property type="component" value="Unassembled WGS sequence"/>
</dbReference>
<dbReference type="PANTHER" id="PTHR32338:SF10">
    <property type="entry name" value="N-ACETYL-GAMMA-GLUTAMYL-PHOSPHATE REDUCTASE, CHLOROPLASTIC-RELATED"/>
    <property type="match status" value="1"/>
</dbReference>
<dbReference type="NCBIfam" id="TIGR01850">
    <property type="entry name" value="argC"/>
    <property type="match status" value="1"/>
</dbReference>
<gene>
    <name evidence="5" type="primary">argC</name>
    <name evidence="8" type="ORF">VP91_00011420</name>
</gene>
<dbReference type="InterPro" id="IPR036291">
    <property type="entry name" value="NAD(P)-bd_dom_sf"/>
</dbReference>
<dbReference type="InterPro" id="IPR000706">
    <property type="entry name" value="AGPR_type-1"/>
</dbReference>
<evidence type="ECO:0000259" key="7">
    <source>
        <dbReference type="SMART" id="SM00859"/>
    </source>
</evidence>
<keyword evidence="4 5" id="KW-0560">Oxidoreductase</keyword>
<evidence type="ECO:0000313" key="9">
    <source>
        <dbReference type="Proteomes" id="UP001166004"/>
    </source>
</evidence>
<dbReference type="EC" id="1.2.1.38" evidence="5"/>
<accession>A0ABX1T1N3</accession>
<keyword evidence="3 5" id="KW-0521">NADP</keyword>
<keyword evidence="9" id="KW-1185">Reference proteome</keyword>
<dbReference type="SMART" id="SM00859">
    <property type="entry name" value="Semialdhyde_dh"/>
    <property type="match status" value="1"/>
</dbReference>
<dbReference type="EMBL" id="LANA01000002">
    <property type="protein sequence ID" value="NMN67987.1"/>
    <property type="molecule type" value="Genomic_DNA"/>
</dbReference>
<dbReference type="PANTHER" id="PTHR32338">
    <property type="entry name" value="N-ACETYL-GAMMA-GLUTAMYL-PHOSPHATE REDUCTASE, CHLOROPLASTIC-RELATED-RELATED"/>
    <property type="match status" value="1"/>
</dbReference>
<dbReference type="InterPro" id="IPR000534">
    <property type="entry name" value="Semialdehyde_DH_NAD-bd"/>
</dbReference>
<evidence type="ECO:0000256" key="6">
    <source>
        <dbReference type="PROSITE-ProRule" id="PRU10010"/>
    </source>
</evidence>
<feature type="active site" evidence="5 6">
    <location>
        <position position="150"/>
    </location>
</feature>
<reference evidence="8 9" key="1">
    <citation type="submission" date="2019-07" db="EMBL/GenBank/DDBJ databases">
        <title>SAR11 Genome Evolution.</title>
        <authorList>
            <person name="Giovannoni S."/>
        </authorList>
    </citation>
    <scope>NUCLEOTIDE SEQUENCE [LARGE SCALE GENOMIC DNA]</scope>
    <source>
        <strain evidence="8 9">HTCC9565</strain>
    </source>
</reference>
<dbReference type="Gene3D" id="3.30.360.10">
    <property type="entry name" value="Dihydrodipicolinate Reductase, domain 2"/>
    <property type="match status" value="1"/>
</dbReference>
<evidence type="ECO:0000256" key="3">
    <source>
        <dbReference type="ARBA" id="ARBA00022857"/>
    </source>
</evidence>
<dbReference type="InterPro" id="IPR050085">
    <property type="entry name" value="AGPR"/>
</dbReference>
<keyword evidence="1 5" id="KW-0055">Arginine biosynthesis</keyword>
<dbReference type="HAMAP" id="MF_00150">
    <property type="entry name" value="ArgC_type1"/>
    <property type="match status" value="1"/>
</dbReference>
<dbReference type="CDD" id="cd23934">
    <property type="entry name" value="AGPR_1_C"/>
    <property type="match status" value="1"/>
</dbReference>
<dbReference type="Pfam" id="PF01118">
    <property type="entry name" value="Semialdhyde_dh"/>
    <property type="match status" value="1"/>
</dbReference>
<comment type="function">
    <text evidence="5">Catalyzes the NADPH-dependent reduction of N-acetyl-5-glutamyl phosphate to yield N-acetyl-L-glutamate 5-semialdehyde.</text>
</comment>
<dbReference type="CDD" id="cd17895">
    <property type="entry name" value="AGPR_1_N"/>
    <property type="match status" value="1"/>
</dbReference>
<keyword evidence="5" id="KW-0963">Cytoplasm</keyword>
<dbReference type="RefSeq" id="WP_169036486.1">
    <property type="nucleotide sequence ID" value="NZ_LANA01000002.1"/>
</dbReference>
<dbReference type="Pfam" id="PF22698">
    <property type="entry name" value="Semialdhyde_dhC_1"/>
    <property type="match status" value="1"/>
</dbReference>
<dbReference type="InterPro" id="IPR023013">
    <property type="entry name" value="AGPR_AS"/>
</dbReference>
<comment type="caution">
    <text evidence="8">The sequence shown here is derived from an EMBL/GenBank/DDBJ whole genome shotgun (WGS) entry which is preliminary data.</text>
</comment>
<evidence type="ECO:0000256" key="1">
    <source>
        <dbReference type="ARBA" id="ARBA00022571"/>
    </source>
</evidence>
<protein>
    <recommendedName>
        <fullName evidence="5">N-acetyl-gamma-glutamyl-phosphate reductase</fullName>
        <shortName evidence="5">AGPR</shortName>
        <ecNumber evidence="5">1.2.1.38</ecNumber>
    </recommendedName>
    <alternativeName>
        <fullName evidence="5">N-acetyl-glutamate semialdehyde dehydrogenase</fullName>
        <shortName evidence="5">NAGSA dehydrogenase</shortName>
    </alternativeName>
</protein>
<keyword evidence="2 5" id="KW-0028">Amino-acid biosynthesis</keyword>
<evidence type="ECO:0000313" key="8">
    <source>
        <dbReference type="EMBL" id="NMN67987.1"/>
    </source>
</evidence>
<comment type="catalytic activity">
    <reaction evidence="5">
        <text>N-acetyl-L-glutamate 5-semialdehyde + phosphate + NADP(+) = N-acetyl-L-glutamyl 5-phosphate + NADPH + H(+)</text>
        <dbReference type="Rhea" id="RHEA:21588"/>
        <dbReference type="ChEBI" id="CHEBI:15378"/>
        <dbReference type="ChEBI" id="CHEBI:29123"/>
        <dbReference type="ChEBI" id="CHEBI:43474"/>
        <dbReference type="ChEBI" id="CHEBI:57783"/>
        <dbReference type="ChEBI" id="CHEBI:57936"/>
        <dbReference type="ChEBI" id="CHEBI:58349"/>
        <dbReference type="EC" id="1.2.1.38"/>
    </reaction>
</comment>
<dbReference type="PROSITE" id="PS01224">
    <property type="entry name" value="ARGC"/>
    <property type="match status" value="1"/>
</dbReference>
<comment type="pathway">
    <text evidence="5">Amino-acid biosynthesis; L-arginine biosynthesis; N(2)-acetyl-L-ornithine from L-glutamate: step 3/4.</text>
</comment>
<name>A0ABX1T1N3_PELUQ</name>
<sequence length="340" mass="38508">MPKLNVLVAGSTGYIGVQLIKLLIKHNNVNLKYLCGNSSVGKNISSYEKKLSSKKLPKIIKYKKSLLKDIDLIFTALPNGEAQDISNDLFEHNVLIDLAADFRLNKASEYLRWYKQKHRSIKNIKRSIYSLPEVNGKNIRNFNIIGCPGCYPTSILLPLIPLIKKNLIKTNNIIIDSKSGYSGAGRGVHKKYKYKNLYESISPYGVGFHRHNSEIQQEISKYTKNNFSFTFTPHLTPMFKGILSTIYVDLNKNVSVSKLEKNLINAYNKSKFVKILRINSLVSTNDVINSNNCFISICKTKYKNRVIILSAIDNLIKGGAGQAIQNMNLKFRFPINRGLQ</sequence>
<dbReference type="InterPro" id="IPR058924">
    <property type="entry name" value="AGPR_dimerisation_dom"/>
</dbReference>
<comment type="subcellular location">
    <subcellularLocation>
        <location evidence="5">Cytoplasm</location>
    </subcellularLocation>
</comment>
<evidence type="ECO:0000256" key="2">
    <source>
        <dbReference type="ARBA" id="ARBA00022605"/>
    </source>
</evidence>
<feature type="domain" description="Semialdehyde dehydrogenase NAD-binding" evidence="7">
    <location>
        <begin position="5"/>
        <end position="142"/>
    </location>
</feature>
<dbReference type="SUPFAM" id="SSF51735">
    <property type="entry name" value="NAD(P)-binding Rossmann-fold domains"/>
    <property type="match status" value="1"/>
</dbReference>
<comment type="similarity">
    <text evidence="5">Belongs to the NAGSA dehydrogenase family. Type 1 subfamily.</text>
</comment>
<dbReference type="SUPFAM" id="SSF55347">
    <property type="entry name" value="Glyceraldehyde-3-phosphate dehydrogenase-like, C-terminal domain"/>
    <property type="match status" value="1"/>
</dbReference>
<dbReference type="Gene3D" id="3.40.50.720">
    <property type="entry name" value="NAD(P)-binding Rossmann-like Domain"/>
    <property type="match status" value="1"/>
</dbReference>
<proteinExistence type="inferred from homology"/>
<evidence type="ECO:0000256" key="5">
    <source>
        <dbReference type="HAMAP-Rule" id="MF_00150"/>
    </source>
</evidence>
<organism evidence="8 9">
    <name type="scientific">Pelagibacter ubique</name>
    <dbReference type="NCBI Taxonomy" id="198252"/>
    <lineage>
        <taxon>Bacteria</taxon>
        <taxon>Pseudomonadati</taxon>
        <taxon>Pseudomonadota</taxon>
        <taxon>Alphaproteobacteria</taxon>
        <taxon>Candidatus Pelagibacterales</taxon>
        <taxon>Candidatus Pelagibacteraceae</taxon>
        <taxon>Candidatus Pelagibacter</taxon>
    </lineage>
</organism>